<dbReference type="Gene3D" id="3.40.50.1820">
    <property type="entry name" value="alpha/beta hydrolase"/>
    <property type="match status" value="1"/>
</dbReference>
<dbReference type="EMBL" id="CP054022">
    <property type="protein sequence ID" value="QKK20060.1"/>
    <property type="molecule type" value="Genomic_DNA"/>
</dbReference>
<dbReference type="InterPro" id="IPR000073">
    <property type="entry name" value="AB_hydrolase_1"/>
</dbReference>
<dbReference type="GO" id="GO:0016787">
    <property type="term" value="F:hydrolase activity"/>
    <property type="evidence" value="ECO:0007669"/>
    <property type="project" value="UniProtKB-KW"/>
</dbReference>
<name>A0ABX6PN31_9HYPH</name>
<dbReference type="RefSeq" id="WP_138388751.1">
    <property type="nucleotide sequence ID" value="NZ_CP054022.1"/>
</dbReference>
<sequence>MSMSNSAANVRETASAVAYARTSDGIGLAYRRSGRPGGPRVVLIHSLALDASVWDRVVGRLEDADIVTMDCRGHGRSDKPAGPYDVERFGDDIADLMGELGWSDAVVAGCSMGGCVAQAFAARHRELVRAMLLIDTTAWYGANAPTEWRARAAKARSEGLASMAEFQATRWFGDRFRMDHPAQVQHAMSVFTANDIDAYAATCAMLGDADLRRHLGGFRFPVSVVVGEEDYATPVETARDLAAAIPGASLTVLPAARHLTPIECPDQIADAIRSLFRRSTANG</sequence>
<accession>A0ABX6PN31</accession>
<keyword evidence="2" id="KW-0614">Plasmid</keyword>
<evidence type="ECO:0000313" key="2">
    <source>
        <dbReference type="EMBL" id="QKK20060.1"/>
    </source>
</evidence>
<evidence type="ECO:0000259" key="1">
    <source>
        <dbReference type="Pfam" id="PF12697"/>
    </source>
</evidence>
<evidence type="ECO:0000313" key="3">
    <source>
        <dbReference type="Proteomes" id="UP000305673"/>
    </source>
</evidence>
<dbReference type="Pfam" id="PF12697">
    <property type="entry name" value="Abhydrolase_6"/>
    <property type="match status" value="1"/>
</dbReference>
<protein>
    <submittedName>
        <fullName evidence="2">Alpha/beta fold hydrolase</fullName>
    </submittedName>
</protein>
<feature type="domain" description="AB hydrolase-1" evidence="1">
    <location>
        <begin position="41"/>
        <end position="271"/>
    </location>
</feature>
<dbReference type="PANTHER" id="PTHR43433">
    <property type="entry name" value="HYDROLASE, ALPHA/BETA FOLD FAMILY PROTEIN"/>
    <property type="match status" value="1"/>
</dbReference>
<keyword evidence="3" id="KW-1185">Reference proteome</keyword>
<dbReference type="PRINTS" id="PR00111">
    <property type="entry name" value="ABHYDROLASE"/>
</dbReference>
<dbReference type="PANTHER" id="PTHR43433:SF1">
    <property type="entry name" value="BLL5160 PROTEIN"/>
    <property type="match status" value="1"/>
</dbReference>
<dbReference type="InterPro" id="IPR029058">
    <property type="entry name" value="AB_hydrolase_fold"/>
</dbReference>
<dbReference type="Proteomes" id="UP000305673">
    <property type="component" value="Plasmid pPR12A201"/>
</dbReference>
<dbReference type="SUPFAM" id="SSF53474">
    <property type="entry name" value="alpha/beta-Hydrolases"/>
    <property type="match status" value="1"/>
</dbReference>
<reference evidence="2 3" key="1">
    <citation type="submission" date="2020-05" db="EMBL/GenBank/DDBJ databases">
        <title>Genome sequences of pea root nodulating Rhizobium spp.</title>
        <authorList>
            <person name="Rahi P."/>
        </authorList>
    </citation>
    <scope>NUCLEOTIDE SEQUENCE [LARGE SCALE GENOMIC DNA]</scope>
    <source>
        <strain evidence="3">JKLM 12A2</strain>
        <plasmid evidence="2 3">pPR12A201</plasmid>
    </source>
</reference>
<organism evidence="2 3">
    <name type="scientific">Rhizobium indicum</name>
    <dbReference type="NCBI Taxonomy" id="2583231"/>
    <lineage>
        <taxon>Bacteria</taxon>
        <taxon>Pseudomonadati</taxon>
        <taxon>Pseudomonadota</taxon>
        <taxon>Alphaproteobacteria</taxon>
        <taxon>Hyphomicrobiales</taxon>
        <taxon>Rhizobiaceae</taxon>
        <taxon>Rhizobium/Agrobacterium group</taxon>
        <taxon>Rhizobium</taxon>
    </lineage>
</organism>
<gene>
    <name evidence="2" type="ORF">FFM53_026865</name>
</gene>
<proteinExistence type="predicted"/>
<geneLocation type="plasmid" evidence="2 3">
    <name>pPR12A201</name>
</geneLocation>
<dbReference type="InterPro" id="IPR050471">
    <property type="entry name" value="AB_hydrolase"/>
</dbReference>
<keyword evidence="2" id="KW-0378">Hydrolase</keyword>